<feature type="region of interest" description="Disordered" evidence="1">
    <location>
        <begin position="1"/>
        <end position="21"/>
    </location>
</feature>
<dbReference type="VEuPathDB" id="FungiDB:FOXG_18190"/>
<dbReference type="GeneID" id="28958896"/>
<sequence length="60" mass="6577">MREHKSHVKDSAESTTTVIPVKLDTTGPPMFKICPRTKNGIVSSGRVDLSTLIVLMSTTY</sequence>
<dbReference type="AlphaFoldDB" id="A0A0J9UCK7"/>
<reference evidence="2" key="2">
    <citation type="journal article" date="2010" name="Nature">
        <title>Comparative genomics reveals mobile pathogenicity chromosomes in Fusarium.</title>
        <authorList>
            <person name="Ma L.J."/>
            <person name="van der Does H.C."/>
            <person name="Borkovich K.A."/>
            <person name="Coleman J.J."/>
            <person name="Daboussi M.J."/>
            <person name="Di Pietro A."/>
            <person name="Dufresne M."/>
            <person name="Freitag M."/>
            <person name="Grabherr M."/>
            <person name="Henrissat B."/>
            <person name="Houterman P.M."/>
            <person name="Kang S."/>
            <person name="Shim W.B."/>
            <person name="Woloshuk C."/>
            <person name="Xie X."/>
            <person name="Xu J.R."/>
            <person name="Antoniw J."/>
            <person name="Baker S.E."/>
            <person name="Bluhm B.H."/>
            <person name="Breakspear A."/>
            <person name="Brown D.W."/>
            <person name="Butchko R.A."/>
            <person name="Chapman S."/>
            <person name="Coulson R."/>
            <person name="Coutinho P.M."/>
            <person name="Danchin E.G."/>
            <person name="Diener A."/>
            <person name="Gale L.R."/>
            <person name="Gardiner D.M."/>
            <person name="Goff S."/>
            <person name="Hammond-Kosack K.E."/>
            <person name="Hilburn K."/>
            <person name="Hua-Van A."/>
            <person name="Jonkers W."/>
            <person name="Kazan K."/>
            <person name="Kodira C.D."/>
            <person name="Koehrsen M."/>
            <person name="Kumar L."/>
            <person name="Lee Y.H."/>
            <person name="Li L."/>
            <person name="Manners J.M."/>
            <person name="Miranda-Saavedra D."/>
            <person name="Mukherjee M."/>
            <person name="Park G."/>
            <person name="Park J."/>
            <person name="Park S.Y."/>
            <person name="Proctor R.H."/>
            <person name="Regev A."/>
            <person name="Ruiz-Roldan M.C."/>
            <person name="Sain D."/>
            <person name="Sakthikumar S."/>
            <person name="Sykes S."/>
            <person name="Schwartz D.C."/>
            <person name="Turgeon B.G."/>
            <person name="Wapinski I."/>
            <person name="Yoder O."/>
            <person name="Young S."/>
            <person name="Zeng Q."/>
            <person name="Zhou S."/>
            <person name="Galagan J."/>
            <person name="Cuomo C.A."/>
            <person name="Kistler H.C."/>
            <person name="Rep M."/>
        </authorList>
    </citation>
    <scope>NUCLEOTIDE SEQUENCE [LARGE SCALE GENOMIC DNA]</scope>
    <source>
        <strain evidence="2">4287</strain>
    </source>
</reference>
<evidence type="ECO:0000313" key="3">
    <source>
        <dbReference type="Proteomes" id="UP000009097"/>
    </source>
</evidence>
<protein>
    <submittedName>
        <fullName evidence="2">Uncharacterized protein</fullName>
    </submittedName>
</protein>
<dbReference type="RefSeq" id="XP_018234825.1">
    <property type="nucleotide sequence ID" value="XM_018398240.1"/>
</dbReference>
<evidence type="ECO:0000313" key="2">
    <source>
        <dbReference type="EMBL" id="KNA96779.1"/>
    </source>
</evidence>
<proteinExistence type="predicted"/>
<gene>
    <name evidence="2" type="ORF">FOXG_18190</name>
</gene>
<evidence type="ECO:0000256" key="1">
    <source>
        <dbReference type="SAM" id="MobiDB-lite"/>
    </source>
</evidence>
<dbReference type="EMBL" id="DS231697">
    <property type="protein sequence ID" value="KNA96779.1"/>
    <property type="molecule type" value="Genomic_DNA"/>
</dbReference>
<dbReference type="KEGG" id="fox:FOXG_18190"/>
<name>A0A0J9UCK7_FUSO4</name>
<organism evidence="2 3">
    <name type="scientific">Fusarium oxysporum f. sp. lycopersici (strain 4287 / CBS 123668 / FGSC 9935 / NRRL 34936)</name>
    <name type="common">Fusarium vascular wilt of tomato</name>
    <dbReference type="NCBI Taxonomy" id="426428"/>
    <lineage>
        <taxon>Eukaryota</taxon>
        <taxon>Fungi</taxon>
        <taxon>Dikarya</taxon>
        <taxon>Ascomycota</taxon>
        <taxon>Pezizomycotina</taxon>
        <taxon>Sordariomycetes</taxon>
        <taxon>Hypocreomycetidae</taxon>
        <taxon>Hypocreales</taxon>
        <taxon>Nectriaceae</taxon>
        <taxon>Fusarium</taxon>
        <taxon>Fusarium oxysporum species complex</taxon>
    </lineage>
</organism>
<feature type="compositionally biased region" description="Basic and acidic residues" evidence="1">
    <location>
        <begin position="1"/>
        <end position="12"/>
    </location>
</feature>
<dbReference type="Proteomes" id="UP000009097">
    <property type="component" value="Unassembled WGS sequence"/>
</dbReference>
<reference evidence="2" key="1">
    <citation type="submission" date="2007-04" db="EMBL/GenBank/DDBJ databases">
        <authorList>
            <consortium name="The Broad Institute Genome Sequencing Platform"/>
            <person name="Birren B."/>
            <person name="Lander E."/>
            <person name="Galagan J."/>
            <person name="Nusbaum C."/>
            <person name="Devon K."/>
            <person name="Ma L.-J."/>
            <person name="Jaffe D."/>
            <person name="Butler J."/>
            <person name="Alvarez P."/>
            <person name="Gnerre S."/>
            <person name="Grabherr M."/>
            <person name="Kleber M."/>
            <person name="Mauceli E."/>
            <person name="Brockman W."/>
            <person name="MacCallum I.A."/>
            <person name="Young S."/>
            <person name="LaButti K."/>
            <person name="DeCaprio D."/>
            <person name="Crawford M."/>
            <person name="Koehrsen M."/>
            <person name="Engels R."/>
            <person name="Montgomery P."/>
            <person name="Pearson M."/>
            <person name="Howarth C."/>
            <person name="Larson L."/>
            <person name="White J."/>
            <person name="O'Leary S."/>
            <person name="Kodira C."/>
            <person name="Zeng Q."/>
            <person name="Yandava C."/>
            <person name="Alvarado L."/>
            <person name="Kistler C."/>
            <person name="Shim W.-B."/>
            <person name="Kang S."/>
            <person name="Woloshuk C."/>
        </authorList>
    </citation>
    <scope>NUCLEOTIDE SEQUENCE</scope>
    <source>
        <strain evidence="2">4287</strain>
    </source>
</reference>
<accession>A0A0J9UCK7</accession>